<name>A0A1I1U7Y1_9RHOB</name>
<reference evidence="3 4" key="1">
    <citation type="submission" date="2016-10" db="EMBL/GenBank/DDBJ databases">
        <authorList>
            <person name="Varghese N."/>
            <person name="Submissions S."/>
        </authorList>
    </citation>
    <scope>NUCLEOTIDE SEQUENCE [LARGE SCALE GENOMIC DNA]</scope>
    <source>
        <strain evidence="4">YIM D21,KCTC 23444,ACCC 10710</strain>
    </source>
</reference>
<dbReference type="InterPro" id="IPR038610">
    <property type="entry name" value="FliK-like_C_sf"/>
</dbReference>
<dbReference type="EMBL" id="FOMS01000002">
    <property type="protein sequence ID" value="SFD66966.1"/>
    <property type="molecule type" value="Genomic_DNA"/>
</dbReference>
<keyword evidence="4" id="KW-1185">Reference proteome</keyword>
<dbReference type="Pfam" id="PF02120">
    <property type="entry name" value="Flg_hook"/>
    <property type="match status" value="1"/>
</dbReference>
<feature type="domain" description="Flagellar hook-length control protein-like C-terminal" evidence="2">
    <location>
        <begin position="77"/>
        <end position="139"/>
    </location>
</feature>
<feature type="region of interest" description="Disordered" evidence="1">
    <location>
        <begin position="1"/>
        <end position="54"/>
    </location>
</feature>
<dbReference type="CDD" id="cd17470">
    <property type="entry name" value="T3SS_Flik_C"/>
    <property type="match status" value="1"/>
</dbReference>
<organism evidence="3 4">
    <name type="scientific">Roseivivax sediminis</name>
    <dbReference type="NCBI Taxonomy" id="936889"/>
    <lineage>
        <taxon>Bacteria</taxon>
        <taxon>Pseudomonadati</taxon>
        <taxon>Pseudomonadota</taxon>
        <taxon>Alphaproteobacteria</taxon>
        <taxon>Rhodobacterales</taxon>
        <taxon>Roseobacteraceae</taxon>
        <taxon>Roseivivax</taxon>
    </lineage>
</organism>
<dbReference type="AlphaFoldDB" id="A0A1I1U7Y1"/>
<sequence>MPPGGGFPAQTEPTEPGAGQEAGGDGEPLEELMAPRGDTSSPPMPGLSARAAPGTAAIQAPLRQVAEVIGHLRDGPVEVKLRPDDLGLVRMQLHQTETAIVLHVSAERPDTLDLMRRHADLLARELADAGFGSVDFDFGGARGGAAGEDPPKGAAIGSSDAMPAVDEAETAQDNELPRNAGLDIRI</sequence>
<evidence type="ECO:0000256" key="1">
    <source>
        <dbReference type="SAM" id="MobiDB-lite"/>
    </source>
</evidence>
<evidence type="ECO:0000313" key="4">
    <source>
        <dbReference type="Proteomes" id="UP000325289"/>
    </source>
</evidence>
<dbReference type="Gene3D" id="3.30.750.140">
    <property type="match status" value="1"/>
</dbReference>
<accession>A0A1I1U7Y1</accession>
<feature type="region of interest" description="Disordered" evidence="1">
    <location>
        <begin position="142"/>
        <end position="186"/>
    </location>
</feature>
<dbReference type="InterPro" id="IPR021136">
    <property type="entry name" value="Flagellar_hook_control-like_C"/>
</dbReference>
<proteinExistence type="predicted"/>
<dbReference type="Proteomes" id="UP000325289">
    <property type="component" value="Unassembled WGS sequence"/>
</dbReference>
<evidence type="ECO:0000313" key="3">
    <source>
        <dbReference type="EMBL" id="SFD66966.1"/>
    </source>
</evidence>
<dbReference type="RefSeq" id="WP_188129591.1">
    <property type="nucleotide sequence ID" value="NZ_FOMS01000002.1"/>
</dbReference>
<protein>
    <submittedName>
        <fullName evidence="3">Hook-length control protein FliK</fullName>
    </submittedName>
</protein>
<evidence type="ECO:0000259" key="2">
    <source>
        <dbReference type="Pfam" id="PF02120"/>
    </source>
</evidence>
<gene>
    <name evidence="3" type="ORF">SAMN04515678_102204</name>
</gene>